<evidence type="ECO:0000259" key="6">
    <source>
        <dbReference type="Pfam" id="PF02826"/>
    </source>
</evidence>
<comment type="caution">
    <text evidence="7">The sequence shown here is derived from an EMBL/GenBank/DDBJ whole genome shotgun (WGS) entry which is preliminary data.</text>
</comment>
<proteinExistence type="inferred from homology"/>
<dbReference type="InterPro" id="IPR050418">
    <property type="entry name" value="D-iso_2-hydroxyacid_DH_PdxB"/>
</dbReference>
<gene>
    <name evidence="7" type="ORF">LFYK43_06330</name>
</gene>
<protein>
    <submittedName>
        <fullName evidence="7">2-hydroxyacid dehydrogenase</fullName>
    </submittedName>
</protein>
<dbReference type="SUPFAM" id="SSF52283">
    <property type="entry name" value="Formate/glycerate dehydrogenase catalytic domain-like"/>
    <property type="match status" value="1"/>
</dbReference>
<name>A0A401IRP5_9LACO</name>
<keyword evidence="3" id="KW-0520">NAD</keyword>
<dbReference type="Proteomes" id="UP000286848">
    <property type="component" value="Unassembled WGS sequence"/>
</dbReference>
<evidence type="ECO:0000256" key="3">
    <source>
        <dbReference type="ARBA" id="ARBA00023027"/>
    </source>
</evidence>
<dbReference type="EMBL" id="BFFP01000007">
    <property type="protein sequence ID" value="GBG94174.1"/>
    <property type="molecule type" value="Genomic_DNA"/>
</dbReference>
<evidence type="ECO:0000259" key="5">
    <source>
        <dbReference type="Pfam" id="PF00389"/>
    </source>
</evidence>
<organism evidence="7 8">
    <name type="scientific">Ligilactobacillus salitolerans</name>
    <dbReference type="NCBI Taxonomy" id="1808352"/>
    <lineage>
        <taxon>Bacteria</taxon>
        <taxon>Bacillati</taxon>
        <taxon>Bacillota</taxon>
        <taxon>Bacilli</taxon>
        <taxon>Lactobacillales</taxon>
        <taxon>Lactobacillaceae</taxon>
        <taxon>Ligilactobacillus</taxon>
    </lineage>
</organism>
<dbReference type="PANTHER" id="PTHR43761:SF1">
    <property type="entry name" value="D-ISOMER SPECIFIC 2-HYDROXYACID DEHYDROGENASE CATALYTIC DOMAIN-CONTAINING PROTEIN-RELATED"/>
    <property type="match status" value="1"/>
</dbReference>
<dbReference type="GO" id="GO:0016616">
    <property type="term" value="F:oxidoreductase activity, acting on the CH-OH group of donors, NAD or NADP as acceptor"/>
    <property type="evidence" value="ECO:0007669"/>
    <property type="project" value="InterPro"/>
</dbReference>
<accession>A0A401IRP5</accession>
<evidence type="ECO:0000313" key="7">
    <source>
        <dbReference type="EMBL" id="GBG94174.1"/>
    </source>
</evidence>
<dbReference type="Pfam" id="PF00389">
    <property type="entry name" value="2-Hacid_dh"/>
    <property type="match status" value="1"/>
</dbReference>
<feature type="domain" description="D-isomer specific 2-hydroxyacid dehydrogenase catalytic" evidence="5">
    <location>
        <begin position="23"/>
        <end position="323"/>
    </location>
</feature>
<dbReference type="SUPFAM" id="SSF51735">
    <property type="entry name" value="NAD(P)-binding Rossmann-fold domains"/>
    <property type="match status" value="1"/>
</dbReference>
<dbReference type="GO" id="GO:0051287">
    <property type="term" value="F:NAD binding"/>
    <property type="evidence" value="ECO:0007669"/>
    <property type="project" value="InterPro"/>
</dbReference>
<dbReference type="InterPro" id="IPR036291">
    <property type="entry name" value="NAD(P)-bd_dom_sf"/>
</dbReference>
<reference evidence="7 8" key="1">
    <citation type="journal article" date="2019" name="Int. J. Syst. Evol. Microbiol.">
        <title>Lactobacillus salitolerans sp. nov., a novel lactic acid bacterium isolated from spent mushroom substrates.</title>
        <authorList>
            <person name="Tohno M."/>
            <person name="Tanizawa Y."/>
            <person name="Kojima Y."/>
            <person name="Sakamoto M."/>
            <person name="Nakamura Y."/>
            <person name="Ohkuma M."/>
            <person name="Kobayashi H."/>
        </authorList>
    </citation>
    <scope>NUCLEOTIDE SEQUENCE [LARGE SCALE GENOMIC DNA]</scope>
    <source>
        <strain evidence="7 8">YK43</strain>
    </source>
</reference>
<dbReference type="InterPro" id="IPR029752">
    <property type="entry name" value="D-isomer_DH_CS1"/>
</dbReference>
<dbReference type="RefSeq" id="WP_369692890.1">
    <property type="nucleotide sequence ID" value="NZ_BFFP01000007.1"/>
</dbReference>
<sequence>MVTIKIVIADYQGSMMPTHKLEQAVLQAGLPDAQVVVYEYHDEMKDEFYQIMADVDALLTGFIHVDAELLAHAAQLKVVSVNATGYDNVDLDAARVSGVGVACIGEYCTEDVAEFTLTQMLALVKNVQAYVQDVEERQNWNYAYAAPRPRLSELTLGIFGLGKIGLCVAQKARALGMRVLAYDPYTIQAEAARQSGVKLCATASEVLTKSDVITNHMNLNETNVDFFDAAKFGQMARQPYFLNMARGGCVVERDLVHALDSGQLKGAALDVLADEQPRLAGHPLLGRENVLVTPHAAFYSQTSLKKLQEISCQNIVHYLKGETDLVFKLVK</sequence>
<dbReference type="PANTHER" id="PTHR43761">
    <property type="entry name" value="D-ISOMER SPECIFIC 2-HYDROXYACID DEHYDROGENASE FAMILY PROTEIN (AFU_ORTHOLOGUE AFUA_1G13630)"/>
    <property type="match status" value="1"/>
</dbReference>
<comment type="similarity">
    <text evidence="1 4">Belongs to the D-isomer specific 2-hydroxyacid dehydrogenase family.</text>
</comment>
<evidence type="ECO:0000256" key="1">
    <source>
        <dbReference type="ARBA" id="ARBA00005854"/>
    </source>
</evidence>
<evidence type="ECO:0000256" key="2">
    <source>
        <dbReference type="ARBA" id="ARBA00023002"/>
    </source>
</evidence>
<dbReference type="InterPro" id="IPR006140">
    <property type="entry name" value="D-isomer_DH_NAD-bd"/>
</dbReference>
<dbReference type="Pfam" id="PF02826">
    <property type="entry name" value="2-Hacid_dh_C"/>
    <property type="match status" value="1"/>
</dbReference>
<feature type="domain" description="D-isomer specific 2-hydroxyacid dehydrogenase NAD-binding" evidence="6">
    <location>
        <begin position="118"/>
        <end position="297"/>
    </location>
</feature>
<keyword evidence="8" id="KW-1185">Reference proteome</keyword>
<dbReference type="Gene3D" id="3.40.50.720">
    <property type="entry name" value="NAD(P)-binding Rossmann-like Domain"/>
    <property type="match status" value="2"/>
</dbReference>
<evidence type="ECO:0000256" key="4">
    <source>
        <dbReference type="RuleBase" id="RU003719"/>
    </source>
</evidence>
<dbReference type="PROSITE" id="PS00065">
    <property type="entry name" value="D_2_HYDROXYACID_DH_1"/>
    <property type="match status" value="1"/>
</dbReference>
<keyword evidence="2 4" id="KW-0560">Oxidoreductase</keyword>
<dbReference type="InterPro" id="IPR006139">
    <property type="entry name" value="D-isomer_2_OHA_DH_cat_dom"/>
</dbReference>
<evidence type="ECO:0000313" key="8">
    <source>
        <dbReference type="Proteomes" id="UP000286848"/>
    </source>
</evidence>
<dbReference type="AlphaFoldDB" id="A0A401IRP5"/>